<dbReference type="InterPro" id="IPR042460">
    <property type="entry name" value="DCN1-like_PONY"/>
</dbReference>
<dbReference type="GO" id="GO:0045116">
    <property type="term" value="P:protein neddylation"/>
    <property type="evidence" value="ECO:0007669"/>
    <property type="project" value="TreeGrafter"/>
</dbReference>
<dbReference type="GO" id="GO:0000151">
    <property type="term" value="C:ubiquitin ligase complex"/>
    <property type="evidence" value="ECO:0007669"/>
    <property type="project" value="TreeGrafter"/>
</dbReference>
<evidence type="ECO:0000313" key="4">
    <source>
        <dbReference type="Proteomes" id="UP000195570"/>
    </source>
</evidence>
<dbReference type="GO" id="GO:0097602">
    <property type="term" value="F:cullin family protein binding"/>
    <property type="evidence" value="ECO:0007669"/>
    <property type="project" value="TreeGrafter"/>
</dbReference>
<dbReference type="GeneID" id="92380268"/>
<comment type="function">
    <text evidence="1">Neddylation of cullins play an essential role in the regulation of SCF-type complexes activity.</text>
</comment>
<proteinExistence type="predicted"/>
<feature type="domain" description="DCUN1" evidence="2">
    <location>
        <begin position="39"/>
        <end position="227"/>
    </location>
</feature>
<sequence>MVTGDMSTTVTGLDPHKMARRASRFVSSVKASTGTASSTGRTEMERYFENFASMDSAEGLETIGPKGIQHLCEDLAIKRDSFEMYTLIWKLGITRGGCIPRSDWLNMVYNYNIEVPVELKRRLREWVKDARGPSFVEFYSELYDYIRGDSARMMLPETAARAWDVLFRGDQQVAQWIRWYTGFYDCEVTRDIWRHVALFFNTGDNATPYRKEDAWPTAFDLFAEWRETCETP</sequence>
<reference evidence="3" key="1">
    <citation type="submission" date="2016-09" db="EMBL/GenBank/DDBJ databases">
        <authorList>
            <person name="Hebert L."/>
            <person name="Moumen B."/>
        </authorList>
    </citation>
    <scope>NUCLEOTIDE SEQUENCE [LARGE SCALE GENOMIC DNA]</scope>
    <source>
        <strain evidence="3">OVI</strain>
    </source>
</reference>
<dbReference type="PROSITE" id="PS51229">
    <property type="entry name" value="DCUN1"/>
    <property type="match status" value="1"/>
</dbReference>
<dbReference type="Gene3D" id="1.10.238.200">
    <property type="entry name" value="Cullin, PONY binding domain"/>
    <property type="match status" value="1"/>
</dbReference>
<dbReference type="VEuPathDB" id="TriTrypDB:TEOVI_000633400"/>
<gene>
    <name evidence="3" type="ORF">TEOVI_000633400</name>
</gene>
<evidence type="ECO:0000313" key="3">
    <source>
        <dbReference type="EMBL" id="SCU65928.1"/>
    </source>
</evidence>
<accession>A0A1G4I2M1</accession>
<dbReference type="InterPro" id="IPR005176">
    <property type="entry name" value="PONY_dom"/>
</dbReference>
<dbReference type="PANTHER" id="PTHR12281:SF34">
    <property type="entry name" value="DEFECTIVE IN CULLIN NEDDYLATION PROTEIN"/>
    <property type="match status" value="1"/>
</dbReference>
<dbReference type="Gene3D" id="1.10.238.10">
    <property type="entry name" value="EF-hand"/>
    <property type="match status" value="1"/>
</dbReference>
<dbReference type="GO" id="GO:0032182">
    <property type="term" value="F:ubiquitin-like protein binding"/>
    <property type="evidence" value="ECO:0007669"/>
    <property type="project" value="TreeGrafter"/>
</dbReference>
<name>A0A1G4I2M1_TRYEQ</name>
<dbReference type="Pfam" id="PF03556">
    <property type="entry name" value="Cullin_binding"/>
    <property type="match status" value="1"/>
</dbReference>
<dbReference type="Proteomes" id="UP000195570">
    <property type="component" value="Unassembled WGS sequence"/>
</dbReference>
<evidence type="ECO:0000256" key="1">
    <source>
        <dbReference type="RuleBase" id="RU410713"/>
    </source>
</evidence>
<dbReference type="InterPro" id="IPR014764">
    <property type="entry name" value="DCN-prot"/>
</dbReference>
<dbReference type="EMBL" id="CZPT02000457">
    <property type="protein sequence ID" value="SCU65928.1"/>
    <property type="molecule type" value="Genomic_DNA"/>
</dbReference>
<dbReference type="AlphaFoldDB" id="A0A1G4I2M1"/>
<comment type="caution">
    <text evidence="3">The sequence shown here is derived from an EMBL/GenBank/DDBJ whole genome shotgun (WGS) entry which is preliminary data.</text>
</comment>
<keyword evidence="4" id="KW-1185">Reference proteome</keyword>
<dbReference type="RefSeq" id="XP_067077440.1">
    <property type="nucleotide sequence ID" value="XM_067221339.1"/>
</dbReference>
<protein>
    <recommendedName>
        <fullName evidence="1">Defective in cullin neddylation protein</fullName>
    </recommendedName>
</protein>
<evidence type="ECO:0000259" key="2">
    <source>
        <dbReference type="PROSITE" id="PS51229"/>
    </source>
</evidence>
<dbReference type="PANTHER" id="PTHR12281">
    <property type="entry name" value="RP42 RELATED"/>
    <property type="match status" value="1"/>
</dbReference>
<organism evidence="3 4">
    <name type="scientific">Trypanosoma equiperdum</name>
    <dbReference type="NCBI Taxonomy" id="5694"/>
    <lineage>
        <taxon>Eukaryota</taxon>
        <taxon>Discoba</taxon>
        <taxon>Euglenozoa</taxon>
        <taxon>Kinetoplastea</taxon>
        <taxon>Metakinetoplastina</taxon>
        <taxon>Trypanosomatida</taxon>
        <taxon>Trypanosomatidae</taxon>
        <taxon>Trypanosoma</taxon>
    </lineage>
</organism>
<dbReference type="GO" id="GO:0031624">
    <property type="term" value="F:ubiquitin conjugating enzyme binding"/>
    <property type="evidence" value="ECO:0007669"/>
    <property type="project" value="TreeGrafter"/>
</dbReference>
<dbReference type="FunFam" id="1.10.238.200:FF:000019">
    <property type="entry name" value="Defective in cullin neddylation protein"/>
    <property type="match status" value="1"/>
</dbReference>